<evidence type="ECO:0000256" key="2">
    <source>
        <dbReference type="ARBA" id="ARBA00022485"/>
    </source>
</evidence>
<evidence type="ECO:0000256" key="1">
    <source>
        <dbReference type="ARBA" id="ARBA00001966"/>
    </source>
</evidence>
<dbReference type="Proteomes" id="UP000053370">
    <property type="component" value="Unassembled WGS sequence"/>
</dbReference>
<dbReference type="SUPFAM" id="SSF53098">
    <property type="entry name" value="Ribonuclease H-like"/>
    <property type="match status" value="1"/>
</dbReference>
<dbReference type="HAMAP" id="MF_02206">
    <property type="entry name" value="DinG_exonucl"/>
    <property type="match status" value="1"/>
</dbReference>
<evidence type="ECO:0000256" key="14">
    <source>
        <dbReference type="ARBA" id="ARBA00023204"/>
    </source>
</evidence>
<dbReference type="EMBL" id="DF968181">
    <property type="protein sequence ID" value="GAP41653.1"/>
    <property type="molecule type" value="Genomic_DNA"/>
</dbReference>
<comment type="function">
    <text evidence="17">3'-5' exonuclease.</text>
</comment>
<dbReference type="PROSITE" id="PS51192">
    <property type="entry name" value="HELICASE_ATP_BIND_1"/>
    <property type="match status" value="1"/>
</dbReference>
<dbReference type="AlphaFoldDB" id="A0A0S7BMH7"/>
<dbReference type="PANTHER" id="PTHR11472">
    <property type="entry name" value="DNA REPAIR DEAD HELICASE RAD3/XP-D SUBFAMILY MEMBER"/>
    <property type="match status" value="1"/>
</dbReference>
<dbReference type="Pfam" id="PF13307">
    <property type="entry name" value="Helicase_C_2"/>
    <property type="match status" value="1"/>
</dbReference>
<evidence type="ECO:0000259" key="18">
    <source>
        <dbReference type="PROSITE" id="PS51192"/>
    </source>
</evidence>
<keyword evidence="21" id="KW-1185">Reference proteome</keyword>
<comment type="catalytic activity">
    <reaction evidence="16">
        <text>ATP + H2O = ADP + phosphate + H(+)</text>
        <dbReference type="Rhea" id="RHEA:13065"/>
        <dbReference type="ChEBI" id="CHEBI:15377"/>
        <dbReference type="ChEBI" id="CHEBI:15378"/>
        <dbReference type="ChEBI" id="CHEBI:30616"/>
        <dbReference type="ChEBI" id="CHEBI:43474"/>
        <dbReference type="ChEBI" id="CHEBI:456216"/>
        <dbReference type="EC" id="5.6.2.3"/>
    </reaction>
</comment>
<evidence type="ECO:0000256" key="10">
    <source>
        <dbReference type="ARBA" id="ARBA00022840"/>
    </source>
</evidence>
<dbReference type="GO" id="GO:0006281">
    <property type="term" value="P:DNA repair"/>
    <property type="evidence" value="ECO:0007669"/>
    <property type="project" value="UniProtKB-KW"/>
</dbReference>
<reference evidence="20" key="1">
    <citation type="journal article" date="2015" name="Genome Announc.">
        <title>Draft Genome Sequence of Anaerolineae Strain TC1, a Novel Isolate from a Methanogenic Wastewater Treatment System.</title>
        <authorList>
            <person name="Matsuura N."/>
            <person name="Tourlousse D.M."/>
            <person name="Sun L."/>
            <person name="Toyonaga M."/>
            <person name="Kuroda K."/>
            <person name="Ohashi A."/>
            <person name="Cruz R."/>
            <person name="Yamaguchi T."/>
            <person name="Sekiguchi Y."/>
        </authorList>
    </citation>
    <scope>NUCLEOTIDE SEQUENCE [LARGE SCALE GENOMIC DNA]</scope>
    <source>
        <strain evidence="20">TC1</strain>
    </source>
</reference>
<proteinExistence type="inferred from homology"/>
<gene>
    <name evidence="17" type="primary">dinG</name>
    <name evidence="20" type="ORF">ATC1_131647</name>
</gene>
<evidence type="ECO:0000259" key="19">
    <source>
        <dbReference type="PROSITE" id="PS51193"/>
    </source>
</evidence>
<dbReference type="InterPro" id="IPR006054">
    <property type="entry name" value="DnaQ"/>
</dbReference>
<dbReference type="SUPFAM" id="SSF52540">
    <property type="entry name" value="P-loop containing nucleoside triphosphate hydrolases"/>
    <property type="match status" value="1"/>
</dbReference>
<comment type="caution">
    <text evidence="17">Lacks conserved residue(s) required for the propagation of feature annotation.</text>
</comment>
<dbReference type="GO" id="GO:0051539">
    <property type="term" value="F:4 iron, 4 sulfur cluster binding"/>
    <property type="evidence" value="ECO:0007669"/>
    <property type="project" value="UniProtKB-KW"/>
</dbReference>
<keyword evidence="6" id="KW-0227">DNA damage</keyword>
<dbReference type="GO" id="GO:0003887">
    <property type="term" value="F:DNA-directed DNA polymerase activity"/>
    <property type="evidence" value="ECO:0007669"/>
    <property type="project" value="InterPro"/>
</dbReference>
<dbReference type="InterPro" id="IPR036397">
    <property type="entry name" value="RNaseH_sf"/>
</dbReference>
<keyword evidence="10 17" id="KW-0067">ATP-binding</keyword>
<keyword evidence="8" id="KW-0347">Helicase</keyword>
<dbReference type="SMART" id="SM00487">
    <property type="entry name" value="DEXDc"/>
    <property type="match status" value="1"/>
</dbReference>
<dbReference type="Gene3D" id="3.30.420.10">
    <property type="entry name" value="Ribonuclease H-like superfamily/Ribonuclease H"/>
    <property type="match status" value="1"/>
</dbReference>
<keyword evidence="5 17" id="KW-0547">Nucleotide-binding</keyword>
<name>A0A0S7BMH7_9CHLR</name>
<sequence>MIALDIETTGLDPQIDSITEIAAVRFSASRIEDSFQTLVNPNRPIPSNITQLTHITNDMVRNAPQISDVYSKFIEFIGDDTIVGHNVGFDLSFLKRGNYLKKNQVFDTYEIASVLLPCASRYNLGSLAQQMGIFVQDQHRALADCISNYQVYNRLVEKANSLPLNLLMDIVSLASGTGWSGSEFFRQIIQKRIKNGEKPQSSFQIPIPAIKNQWTDQKLELKPAEKPDRLDADEIAAILEYGGEFHKHFPNYEQRPQQIEMLRSICHAFSEGKHMFIEAGTGTGKSFAYLIPAFHWAIKNGERVIVSTNTINLQDQLIHKDIPELGQALGIDLRATIQKGRNNYLCPRKLQLIHNRGAESPEEVRVIGKILVWLHEGGNGDRSEINLNGPIEKDIWSQLSAENDSCRSNQCQIRRKGACPFYNIRDQALRSHVIIANHALLLADLANNGGVLPDYKYLIIDEGHHLESAATSAFSYRLSPIEINRMLLELGSIGKGLIGRLQTELQPILKQDNYAQLIERFNFITQYSSQLDISCKALFGLIQFFMSEAREGTPLSVYGQQLRITSSVRTAAGWSDLEIAWDDTNNAFEKIISEMTLVSKDFADNDDLDDENILELIDLFRGIGKQLLEARNQIDGLIANPIQNFVYWIDISPVNNRLTLNSAPLAVGPIVEKLLWHEKESIILTSATLTTDNSFDYMKERLCADEAEELCVGSPFDYENAVLLYIPNDIPDPNQGASQHMVETTLIKLCKATGGRTLALFTSYAQLKRTSNSIAPQLAEAGITVFEQGEGASASSLLETFRETDQAILLGTRSFWEGVDIQGEKLSVVVIVKLPFDVPSDPIIAARSESFENSFGQYNLPEAILKFRQGFGRLIRSQSDRGIILVLDSRVLTKKYGREFINSIPKCTQIINSIRDLPQVARRWLNL</sequence>
<keyword evidence="4" id="KW-0479">Metal-binding</keyword>
<dbReference type="SMART" id="SM00488">
    <property type="entry name" value="DEXDc2"/>
    <property type="match status" value="1"/>
</dbReference>
<keyword evidence="15" id="KW-0413">Isomerase</keyword>
<evidence type="ECO:0000256" key="12">
    <source>
        <dbReference type="ARBA" id="ARBA00023014"/>
    </source>
</evidence>
<dbReference type="Pfam" id="PF00929">
    <property type="entry name" value="RNase_T"/>
    <property type="match status" value="1"/>
</dbReference>
<dbReference type="InterPro" id="IPR011545">
    <property type="entry name" value="DEAD/DEAH_box_helicase_dom"/>
</dbReference>
<dbReference type="FunFam" id="3.30.420.10:FF:000045">
    <property type="entry name" value="3'-5' exonuclease DinG"/>
    <property type="match status" value="1"/>
</dbReference>
<dbReference type="GO" id="GO:0016887">
    <property type="term" value="F:ATP hydrolysis activity"/>
    <property type="evidence" value="ECO:0007669"/>
    <property type="project" value="RHEA"/>
</dbReference>
<dbReference type="InterPro" id="IPR013520">
    <property type="entry name" value="Ribonucl_H"/>
</dbReference>
<dbReference type="GO" id="GO:0003677">
    <property type="term" value="F:DNA binding"/>
    <property type="evidence" value="ECO:0007669"/>
    <property type="project" value="UniProtKB-KW"/>
</dbReference>
<dbReference type="InterPro" id="IPR027417">
    <property type="entry name" value="P-loop_NTPase"/>
</dbReference>
<evidence type="ECO:0000313" key="21">
    <source>
        <dbReference type="Proteomes" id="UP000053370"/>
    </source>
</evidence>
<evidence type="ECO:0000256" key="13">
    <source>
        <dbReference type="ARBA" id="ARBA00023125"/>
    </source>
</evidence>
<evidence type="ECO:0000256" key="4">
    <source>
        <dbReference type="ARBA" id="ARBA00022723"/>
    </source>
</evidence>
<dbReference type="NCBIfam" id="TIGR00573">
    <property type="entry name" value="dnaq"/>
    <property type="match status" value="1"/>
</dbReference>
<organism evidence="20">
    <name type="scientific">Flexilinea flocculi</name>
    <dbReference type="NCBI Taxonomy" id="1678840"/>
    <lineage>
        <taxon>Bacteria</taxon>
        <taxon>Bacillati</taxon>
        <taxon>Chloroflexota</taxon>
        <taxon>Anaerolineae</taxon>
        <taxon>Anaerolineales</taxon>
        <taxon>Anaerolineaceae</taxon>
        <taxon>Flexilinea</taxon>
    </lineage>
</organism>
<dbReference type="GO" id="GO:0008408">
    <property type="term" value="F:3'-5' exonuclease activity"/>
    <property type="evidence" value="ECO:0007669"/>
    <property type="project" value="UniProtKB-UniRule"/>
</dbReference>
<evidence type="ECO:0000256" key="11">
    <source>
        <dbReference type="ARBA" id="ARBA00023004"/>
    </source>
</evidence>
<keyword evidence="14" id="KW-0234">DNA repair</keyword>
<dbReference type="SMART" id="SM00491">
    <property type="entry name" value="HELICc2"/>
    <property type="match status" value="1"/>
</dbReference>
<evidence type="ECO:0000256" key="15">
    <source>
        <dbReference type="ARBA" id="ARBA00023235"/>
    </source>
</evidence>
<evidence type="ECO:0000256" key="3">
    <source>
        <dbReference type="ARBA" id="ARBA00022722"/>
    </source>
</evidence>
<evidence type="ECO:0000256" key="7">
    <source>
        <dbReference type="ARBA" id="ARBA00022801"/>
    </source>
</evidence>
<evidence type="ECO:0000313" key="20">
    <source>
        <dbReference type="EMBL" id="GAP41653.1"/>
    </source>
</evidence>
<evidence type="ECO:0000256" key="17">
    <source>
        <dbReference type="HAMAP-Rule" id="MF_02206"/>
    </source>
</evidence>
<evidence type="ECO:0000256" key="16">
    <source>
        <dbReference type="ARBA" id="ARBA00048954"/>
    </source>
</evidence>
<dbReference type="OrthoDB" id="9803913at2"/>
<accession>A0A0S7BMH7</accession>
<dbReference type="GO" id="GO:0046872">
    <property type="term" value="F:metal ion binding"/>
    <property type="evidence" value="ECO:0007669"/>
    <property type="project" value="UniProtKB-KW"/>
</dbReference>
<evidence type="ECO:0000256" key="5">
    <source>
        <dbReference type="ARBA" id="ARBA00022741"/>
    </source>
</evidence>
<dbReference type="SMART" id="SM00479">
    <property type="entry name" value="EXOIII"/>
    <property type="match status" value="1"/>
</dbReference>
<dbReference type="GO" id="GO:0005524">
    <property type="term" value="F:ATP binding"/>
    <property type="evidence" value="ECO:0007669"/>
    <property type="project" value="UniProtKB-UniRule"/>
</dbReference>
<evidence type="ECO:0000256" key="6">
    <source>
        <dbReference type="ARBA" id="ARBA00022763"/>
    </source>
</evidence>
<dbReference type="InterPro" id="IPR045028">
    <property type="entry name" value="DinG/Rad3-like"/>
</dbReference>
<dbReference type="InterPro" id="IPR012337">
    <property type="entry name" value="RNaseH-like_sf"/>
</dbReference>
<dbReference type="InterPro" id="IPR014013">
    <property type="entry name" value="Helic_SF1/SF2_ATP-bd_DinG/Rad3"/>
</dbReference>
<keyword evidence="11" id="KW-0408">Iron</keyword>
<keyword evidence="2" id="KW-0004">4Fe-4S</keyword>
<dbReference type="InterPro" id="IPR010614">
    <property type="entry name" value="RAD3-like_helicase_DEAD"/>
</dbReference>
<keyword evidence="9 17" id="KW-0269">Exonuclease</keyword>
<dbReference type="STRING" id="1678840.ATC1_131647"/>
<comment type="similarity">
    <text evidence="17">Belongs to the helicase family. DinG subfamily. Type 2 sub-subfamily.</text>
</comment>
<keyword evidence="13" id="KW-0238">DNA-binding</keyword>
<dbReference type="CDD" id="cd06127">
    <property type="entry name" value="DEDDh"/>
    <property type="match status" value="1"/>
</dbReference>
<feature type="binding site" evidence="17">
    <location>
        <begin position="279"/>
        <end position="286"/>
    </location>
    <ligand>
        <name>ATP</name>
        <dbReference type="ChEBI" id="CHEBI:30616"/>
    </ligand>
</feature>
<dbReference type="EC" id="3.1.-.-" evidence="17"/>
<keyword evidence="12" id="KW-0411">Iron-sulfur</keyword>
<protein>
    <recommendedName>
        <fullName evidence="17">3'-5' exonuclease DinG</fullName>
        <ecNumber evidence="17">3.1.-.-</ecNumber>
    </recommendedName>
</protein>
<comment type="cofactor">
    <cofactor evidence="1">
        <name>[4Fe-4S] cluster</name>
        <dbReference type="ChEBI" id="CHEBI:49883"/>
    </cofactor>
</comment>
<keyword evidence="7 17" id="KW-0378">Hydrolase</keyword>
<dbReference type="InterPro" id="IPR014001">
    <property type="entry name" value="Helicase_ATP-bd"/>
</dbReference>
<dbReference type="GO" id="GO:0006260">
    <property type="term" value="P:DNA replication"/>
    <property type="evidence" value="ECO:0007669"/>
    <property type="project" value="InterPro"/>
</dbReference>
<dbReference type="GO" id="GO:0043139">
    <property type="term" value="F:5'-3' DNA helicase activity"/>
    <property type="evidence" value="ECO:0007669"/>
    <property type="project" value="UniProtKB-EC"/>
</dbReference>
<feature type="domain" description="Helicase ATP-binding" evidence="19">
    <location>
        <begin position="244"/>
        <end position="521"/>
    </location>
</feature>
<dbReference type="PANTHER" id="PTHR11472:SF34">
    <property type="entry name" value="REGULATOR OF TELOMERE ELONGATION HELICASE 1"/>
    <property type="match status" value="1"/>
</dbReference>
<dbReference type="PROSITE" id="PS51193">
    <property type="entry name" value="HELICASE_ATP_BIND_2"/>
    <property type="match status" value="1"/>
</dbReference>
<dbReference type="Pfam" id="PF06733">
    <property type="entry name" value="DEAD_2"/>
    <property type="match status" value="1"/>
</dbReference>
<feature type="domain" description="Helicase ATP-binding" evidence="18">
    <location>
        <begin position="266"/>
        <end position="475"/>
    </location>
</feature>
<evidence type="ECO:0000256" key="8">
    <source>
        <dbReference type="ARBA" id="ARBA00022806"/>
    </source>
</evidence>
<evidence type="ECO:0000256" key="9">
    <source>
        <dbReference type="ARBA" id="ARBA00022839"/>
    </source>
</evidence>
<keyword evidence="3 17" id="KW-0540">Nuclease</keyword>
<dbReference type="InterPro" id="IPR006310">
    <property type="entry name" value="DinG"/>
</dbReference>
<dbReference type="InterPro" id="IPR006555">
    <property type="entry name" value="ATP-dep_Helicase_C"/>
</dbReference>
<dbReference type="InterPro" id="IPR006554">
    <property type="entry name" value="Helicase-like_DEXD_c2"/>
</dbReference>
<dbReference type="Gene3D" id="3.40.50.300">
    <property type="entry name" value="P-loop containing nucleotide triphosphate hydrolases"/>
    <property type="match status" value="2"/>
</dbReference>
<dbReference type="PATRIC" id="fig|1678840.3.peg.3151"/>
<dbReference type="Pfam" id="PF00270">
    <property type="entry name" value="DEAD"/>
    <property type="match status" value="1"/>
</dbReference>